<dbReference type="RefSeq" id="WP_113889362.1">
    <property type="nucleotide sequence ID" value="NZ_QNRK01000011.1"/>
</dbReference>
<gene>
    <name evidence="2" type="ORF">DFR50_11170</name>
</gene>
<keyword evidence="3" id="KW-1185">Reference proteome</keyword>
<accession>A0A366FGM6</accession>
<evidence type="ECO:0000259" key="1">
    <source>
        <dbReference type="Pfam" id="PF06568"/>
    </source>
</evidence>
<dbReference type="EMBL" id="QNRK01000011">
    <property type="protein sequence ID" value="RBP13808.1"/>
    <property type="molecule type" value="Genomic_DNA"/>
</dbReference>
<evidence type="ECO:0000313" key="2">
    <source>
        <dbReference type="EMBL" id="RBP13808.1"/>
    </source>
</evidence>
<evidence type="ECO:0000313" key="3">
    <source>
        <dbReference type="Proteomes" id="UP000253529"/>
    </source>
</evidence>
<comment type="caution">
    <text evidence="2">The sequence shown here is derived from an EMBL/GenBank/DDBJ whole genome shotgun (WGS) entry which is preliminary data.</text>
</comment>
<dbReference type="OrthoDB" id="8244198at2"/>
<dbReference type="AlphaFoldDB" id="A0A366FGM6"/>
<dbReference type="Pfam" id="PF06568">
    <property type="entry name" value="YjiS-like"/>
    <property type="match status" value="1"/>
</dbReference>
<organism evidence="2 3">
    <name type="scientific">Roseiarcus fermentans</name>
    <dbReference type="NCBI Taxonomy" id="1473586"/>
    <lineage>
        <taxon>Bacteria</taxon>
        <taxon>Pseudomonadati</taxon>
        <taxon>Pseudomonadota</taxon>
        <taxon>Alphaproteobacteria</taxon>
        <taxon>Hyphomicrobiales</taxon>
        <taxon>Roseiarcaceae</taxon>
        <taxon>Roseiarcus</taxon>
    </lineage>
</organism>
<proteinExistence type="predicted"/>
<reference evidence="2 3" key="1">
    <citation type="submission" date="2018-06" db="EMBL/GenBank/DDBJ databases">
        <title>Genomic Encyclopedia of Type Strains, Phase IV (KMG-IV): sequencing the most valuable type-strain genomes for metagenomic binning, comparative biology and taxonomic classification.</title>
        <authorList>
            <person name="Goeker M."/>
        </authorList>
    </citation>
    <scope>NUCLEOTIDE SEQUENCE [LARGE SCALE GENOMIC DNA]</scope>
    <source>
        <strain evidence="2 3">DSM 24875</strain>
    </source>
</reference>
<name>A0A366FGM6_9HYPH</name>
<dbReference type="InterPro" id="IPR009506">
    <property type="entry name" value="YjiS-like"/>
</dbReference>
<sequence>MSTLKNVADKLAAWRRYREAVRELSQMTDRELNDIGIRRGEIETVVRQSVMSTVG</sequence>
<protein>
    <submittedName>
        <fullName evidence="2">Uncharacterized protein YjiS (DUF1127 family)</fullName>
    </submittedName>
</protein>
<dbReference type="Proteomes" id="UP000253529">
    <property type="component" value="Unassembled WGS sequence"/>
</dbReference>
<feature type="domain" description="YjiS-like" evidence="1">
    <location>
        <begin position="8"/>
        <end position="43"/>
    </location>
</feature>